<feature type="transmembrane region" description="Helical" evidence="1">
    <location>
        <begin position="119"/>
        <end position="139"/>
    </location>
</feature>
<keyword evidence="3" id="KW-1185">Reference proteome</keyword>
<comment type="caution">
    <text evidence="2">The sequence shown here is derived from an EMBL/GenBank/DDBJ whole genome shotgun (WGS) entry which is preliminary data.</text>
</comment>
<dbReference type="AlphaFoldDB" id="A0AA39I2A3"/>
<reference evidence="2" key="1">
    <citation type="submission" date="2023-06" db="EMBL/GenBank/DDBJ databases">
        <title>Genomic analysis of the entomopathogenic nematode Steinernema hermaphroditum.</title>
        <authorList>
            <person name="Schwarz E.M."/>
            <person name="Heppert J.K."/>
            <person name="Baniya A."/>
            <person name="Schwartz H.T."/>
            <person name="Tan C.-H."/>
            <person name="Antoshechkin I."/>
            <person name="Sternberg P.W."/>
            <person name="Goodrich-Blair H."/>
            <person name="Dillman A.R."/>
        </authorList>
    </citation>
    <scope>NUCLEOTIDE SEQUENCE</scope>
    <source>
        <strain evidence="2">PS9179</strain>
        <tissue evidence="2">Whole animal</tissue>
    </source>
</reference>
<sequence length="273" mass="30179">MVYLAVLVLTLRVSIILLNVSSLFIYMRRPTRTSRFTTLAVVFVTHILCSSGSLLCYVTVILDQHFYIVDSDPAVAAIDVTVYLVEFVPIIACAVLALDRVLVLALPLGYGLWRIGHKLAVLITGFEIGIATILYSGPWVFPEDAVHTEGVILNIAFPLALFFETVMYAVFIFFLRLHHKRVSNTLTPENKQTNHIVLFQAIIHTLLSTIPNAVSSASALLDKKSDILNSIIDHVLLCSYVSITLISIFTLYKLLPRKVSVTVVSGSDKSVTS</sequence>
<evidence type="ECO:0000256" key="1">
    <source>
        <dbReference type="SAM" id="Phobius"/>
    </source>
</evidence>
<accession>A0AA39I2A3</accession>
<keyword evidence="1" id="KW-0812">Transmembrane</keyword>
<feature type="transmembrane region" description="Helical" evidence="1">
    <location>
        <begin position="74"/>
        <end position="98"/>
    </location>
</feature>
<feature type="transmembrane region" description="Helical" evidence="1">
    <location>
        <begin position="151"/>
        <end position="175"/>
    </location>
</feature>
<gene>
    <name evidence="2" type="ORF">QR680_011856</name>
</gene>
<keyword evidence="1" id="KW-0472">Membrane</keyword>
<feature type="transmembrane region" description="Helical" evidence="1">
    <location>
        <begin position="39"/>
        <end position="62"/>
    </location>
</feature>
<evidence type="ECO:0000313" key="2">
    <source>
        <dbReference type="EMBL" id="KAK0415258.1"/>
    </source>
</evidence>
<dbReference type="EMBL" id="JAUCMV010000002">
    <property type="protein sequence ID" value="KAK0415258.1"/>
    <property type="molecule type" value="Genomic_DNA"/>
</dbReference>
<organism evidence="2 3">
    <name type="scientific">Steinernema hermaphroditum</name>
    <dbReference type="NCBI Taxonomy" id="289476"/>
    <lineage>
        <taxon>Eukaryota</taxon>
        <taxon>Metazoa</taxon>
        <taxon>Ecdysozoa</taxon>
        <taxon>Nematoda</taxon>
        <taxon>Chromadorea</taxon>
        <taxon>Rhabditida</taxon>
        <taxon>Tylenchina</taxon>
        <taxon>Panagrolaimomorpha</taxon>
        <taxon>Strongyloidoidea</taxon>
        <taxon>Steinernematidae</taxon>
        <taxon>Steinernema</taxon>
    </lineage>
</organism>
<proteinExistence type="predicted"/>
<dbReference type="Proteomes" id="UP001175271">
    <property type="component" value="Unassembled WGS sequence"/>
</dbReference>
<feature type="transmembrane region" description="Helical" evidence="1">
    <location>
        <begin position="6"/>
        <end position="27"/>
    </location>
</feature>
<protein>
    <submittedName>
        <fullName evidence="2">Uncharacterized protein</fullName>
    </submittedName>
</protein>
<feature type="transmembrane region" description="Helical" evidence="1">
    <location>
        <begin position="196"/>
        <end position="214"/>
    </location>
</feature>
<feature type="transmembrane region" description="Helical" evidence="1">
    <location>
        <begin position="234"/>
        <end position="252"/>
    </location>
</feature>
<name>A0AA39I2A3_9BILA</name>
<keyword evidence="1" id="KW-1133">Transmembrane helix</keyword>
<evidence type="ECO:0000313" key="3">
    <source>
        <dbReference type="Proteomes" id="UP001175271"/>
    </source>
</evidence>